<dbReference type="PROSITE" id="PS51782">
    <property type="entry name" value="LYSM"/>
    <property type="match status" value="1"/>
</dbReference>
<dbReference type="Gene3D" id="3.10.350.10">
    <property type="entry name" value="LysM domain"/>
    <property type="match status" value="1"/>
</dbReference>
<dbReference type="OrthoDB" id="5985073at2759"/>
<reference evidence="3" key="1">
    <citation type="journal article" date="2021" name="Nat. Commun.">
        <title>Genetic determinants of endophytism in the Arabidopsis root mycobiome.</title>
        <authorList>
            <person name="Mesny F."/>
            <person name="Miyauchi S."/>
            <person name="Thiergart T."/>
            <person name="Pickel B."/>
            <person name="Atanasova L."/>
            <person name="Karlsson M."/>
            <person name="Huettel B."/>
            <person name="Barry K.W."/>
            <person name="Haridas S."/>
            <person name="Chen C."/>
            <person name="Bauer D."/>
            <person name="Andreopoulos W."/>
            <person name="Pangilinan J."/>
            <person name="LaButti K."/>
            <person name="Riley R."/>
            <person name="Lipzen A."/>
            <person name="Clum A."/>
            <person name="Drula E."/>
            <person name="Henrissat B."/>
            <person name="Kohler A."/>
            <person name="Grigoriev I.V."/>
            <person name="Martin F.M."/>
            <person name="Hacquard S."/>
        </authorList>
    </citation>
    <scope>NUCLEOTIDE SEQUENCE</scope>
    <source>
        <strain evidence="3">MPI-CAGE-AT-0021</strain>
    </source>
</reference>
<evidence type="ECO:0000313" key="3">
    <source>
        <dbReference type="EMBL" id="KAH7118121.1"/>
    </source>
</evidence>
<name>A0A9P9DG47_9HYPO</name>
<dbReference type="EMBL" id="JAGMUU010000033">
    <property type="protein sequence ID" value="KAH7118121.1"/>
    <property type="molecule type" value="Genomic_DNA"/>
</dbReference>
<evidence type="ECO:0000256" key="1">
    <source>
        <dbReference type="ARBA" id="ARBA00044955"/>
    </source>
</evidence>
<organism evidence="3 4">
    <name type="scientific">Dactylonectria estremocensis</name>
    <dbReference type="NCBI Taxonomy" id="1079267"/>
    <lineage>
        <taxon>Eukaryota</taxon>
        <taxon>Fungi</taxon>
        <taxon>Dikarya</taxon>
        <taxon>Ascomycota</taxon>
        <taxon>Pezizomycotina</taxon>
        <taxon>Sordariomycetes</taxon>
        <taxon>Hypocreomycetidae</taxon>
        <taxon>Hypocreales</taxon>
        <taxon>Nectriaceae</taxon>
        <taxon>Dactylonectria</taxon>
    </lineage>
</organism>
<sequence>MAAHTILAREDRGALIALGAHVGVPGALGPCFVAVPNRRRTCIKDGDRWCNIWAFENSSDNDSGNSSSAVVTATASVDMCDNCIIKPFQFMAGNSYSYGFALQANYSTLTQSCSKTSFPLATTATEEPSTTDPVSTCSGEEYTIQAGDTCQSISEANDVATAWMLYDNGLQAFCAGFPDEGEKICIVNQCKTYTIQANDTCQGKSPLLPRSAWYSFTHGILFSDRLAIACPCL</sequence>
<proteinExistence type="inferred from homology"/>
<accession>A0A9P9DG47</accession>
<feature type="domain" description="LysM" evidence="2">
    <location>
        <begin position="140"/>
        <end position="186"/>
    </location>
</feature>
<evidence type="ECO:0000313" key="4">
    <source>
        <dbReference type="Proteomes" id="UP000717696"/>
    </source>
</evidence>
<gene>
    <name evidence="3" type="ORF">B0J13DRAFT_630038</name>
</gene>
<comment type="similarity">
    <text evidence="1">Belongs to the secreted LysM effector family.</text>
</comment>
<comment type="caution">
    <text evidence="3">The sequence shown here is derived from an EMBL/GenBank/DDBJ whole genome shotgun (WGS) entry which is preliminary data.</text>
</comment>
<protein>
    <recommendedName>
        <fullName evidence="2">LysM domain-containing protein</fullName>
    </recommendedName>
</protein>
<dbReference type="Proteomes" id="UP000717696">
    <property type="component" value="Unassembled WGS sequence"/>
</dbReference>
<dbReference type="AlphaFoldDB" id="A0A9P9DG47"/>
<keyword evidence="4" id="KW-1185">Reference proteome</keyword>
<evidence type="ECO:0000259" key="2">
    <source>
        <dbReference type="PROSITE" id="PS51782"/>
    </source>
</evidence>
<dbReference type="CDD" id="cd00118">
    <property type="entry name" value="LysM"/>
    <property type="match status" value="1"/>
</dbReference>
<dbReference type="InterPro" id="IPR036779">
    <property type="entry name" value="LysM_dom_sf"/>
</dbReference>
<dbReference type="InterPro" id="IPR018392">
    <property type="entry name" value="LysM"/>
</dbReference>